<dbReference type="PANTHER" id="PTHR42827:SF1">
    <property type="entry name" value="IRON-SULFUR CLUSTER-BINDING PROTEIN"/>
    <property type="match status" value="1"/>
</dbReference>
<dbReference type="InterPro" id="IPR017896">
    <property type="entry name" value="4Fe4S_Fe-S-bd"/>
</dbReference>
<dbReference type="Proteomes" id="UP001056429">
    <property type="component" value="Unassembled WGS sequence"/>
</dbReference>
<gene>
    <name evidence="5" type="ORF">KDK92_14575</name>
</gene>
<evidence type="ECO:0000256" key="3">
    <source>
        <dbReference type="ARBA" id="ARBA00023014"/>
    </source>
</evidence>
<organism evidence="5 6">
    <name type="scientific">Oceanirhabdus seepicola</name>
    <dbReference type="NCBI Taxonomy" id="2828781"/>
    <lineage>
        <taxon>Bacteria</taxon>
        <taxon>Bacillati</taxon>
        <taxon>Bacillota</taxon>
        <taxon>Clostridia</taxon>
        <taxon>Eubacteriales</taxon>
        <taxon>Clostridiaceae</taxon>
        <taxon>Oceanirhabdus</taxon>
    </lineage>
</organism>
<dbReference type="EMBL" id="JAGSOJ010000003">
    <property type="protein sequence ID" value="MCM1990953.1"/>
    <property type="molecule type" value="Genomic_DNA"/>
</dbReference>
<accession>A0A9J6P4D0</accession>
<dbReference type="InterPro" id="IPR017900">
    <property type="entry name" value="4Fe4S_Fe_S_CS"/>
</dbReference>
<reference evidence="5" key="1">
    <citation type="journal article" date="2021" name="mSystems">
        <title>Bacteria and Archaea Synergistically Convert Glycine Betaine to Biogenic Methane in the Formosa Cold Seep of the South China Sea.</title>
        <authorList>
            <person name="Li L."/>
            <person name="Zhang W."/>
            <person name="Zhang S."/>
            <person name="Song L."/>
            <person name="Sun Q."/>
            <person name="Zhang H."/>
            <person name="Xiang H."/>
            <person name="Dong X."/>
        </authorList>
    </citation>
    <scope>NUCLEOTIDE SEQUENCE</scope>
    <source>
        <strain evidence="5">ZWT</strain>
    </source>
</reference>
<dbReference type="RefSeq" id="WP_250860063.1">
    <property type="nucleotide sequence ID" value="NZ_JAGSOJ010000003.1"/>
</dbReference>
<proteinExistence type="predicted"/>
<protein>
    <submittedName>
        <fullName evidence="5">4Fe-4S ferredoxin</fullName>
    </submittedName>
</protein>
<evidence type="ECO:0000259" key="4">
    <source>
        <dbReference type="PROSITE" id="PS51379"/>
    </source>
</evidence>
<sequence>MKKLKRFDERDHMFSRMNYEKGTEEYEDYYKRKSELKEIDDELRAMPELGEEGSVTFNKINSPIVNANFRFLSDIKELSEGKTNEVKQEINEKKMSLKLKELSHIYGADLIGICEMKEEFYYSHRGRESKHYGDKVKKMHKYGIVFAVELKKDFIMRAPQLPEAIATVKGYTDVGIIGMILSYYIRELGYDARNHMDGNYLAIAPLVAVEAGLGELGRNGLLVTKEYGPRVRLGIVTTDMPLIPDGKVDFGLQEFCDKCGLCAMTCPGKSISKGTKEMVDGVLRWKINMEECYRRWRSLGTDCGICLCNCPFSMGIEKNKIEEIKKNPEVIQEIINEYKEEYGVRPIIRTKLPIEE</sequence>
<evidence type="ECO:0000313" key="5">
    <source>
        <dbReference type="EMBL" id="MCM1990953.1"/>
    </source>
</evidence>
<dbReference type="AlphaFoldDB" id="A0A9J6P4D0"/>
<keyword evidence="1" id="KW-0479">Metal-binding</keyword>
<keyword evidence="2" id="KW-0408">Iron</keyword>
<comment type="caution">
    <text evidence="5">The sequence shown here is derived from an EMBL/GenBank/DDBJ whole genome shotgun (WGS) entry which is preliminary data.</text>
</comment>
<name>A0A9J6P4D0_9CLOT</name>
<dbReference type="GO" id="GO:0046872">
    <property type="term" value="F:metal ion binding"/>
    <property type="evidence" value="ECO:0007669"/>
    <property type="project" value="UniProtKB-KW"/>
</dbReference>
<keyword evidence="6" id="KW-1185">Reference proteome</keyword>
<dbReference type="PANTHER" id="PTHR42827">
    <property type="entry name" value="IRON-SULFUR CLUSTER-BINDING PROTEIN-RELATED"/>
    <property type="match status" value="1"/>
</dbReference>
<evidence type="ECO:0000313" key="6">
    <source>
        <dbReference type="Proteomes" id="UP001056429"/>
    </source>
</evidence>
<dbReference type="Gene3D" id="3.30.70.20">
    <property type="match status" value="1"/>
</dbReference>
<evidence type="ECO:0000256" key="1">
    <source>
        <dbReference type="ARBA" id="ARBA00022723"/>
    </source>
</evidence>
<dbReference type="PROSITE" id="PS00198">
    <property type="entry name" value="4FE4S_FER_1"/>
    <property type="match status" value="1"/>
</dbReference>
<dbReference type="PROSITE" id="PS51379">
    <property type="entry name" value="4FE4S_FER_2"/>
    <property type="match status" value="1"/>
</dbReference>
<reference evidence="5" key="2">
    <citation type="submission" date="2021-04" db="EMBL/GenBank/DDBJ databases">
        <authorList>
            <person name="Dong X."/>
        </authorList>
    </citation>
    <scope>NUCLEOTIDE SEQUENCE</scope>
    <source>
        <strain evidence="5">ZWT</strain>
    </source>
</reference>
<keyword evidence="3" id="KW-0411">Iron-sulfur</keyword>
<dbReference type="GO" id="GO:0051536">
    <property type="term" value="F:iron-sulfur cluster binding"/>
    <property type="evidence" value="ECO:0007669"/>
    <property type="project" value="UniProtKB-KW"/>
</dbReference>
<dbReference type="SUPFAM" id="SSF54862">
    <property type="entry name" value="4Fe-4S ferredoxins"/>
    <property type="match status" value="1"/>
</dbReference>
<feature type="domain" description="4Fe-4S ferredoxin-type" evidence="4">
    <location>
        <begin position="246"/>
        <end position="276"/>
    </location>
</feature>
<evidence type="ECO:0000256" key="2">
    <source>
        <dbReference type="ARBA" id="ARBA00023004"/>
    </source>
</evidence>